<protein>
    <submittedName>
        <fullName evidence="12">Multidrug efflux system membrane fusion protein</fullName>
    </submittedName>
</protein>
<dbReference type="InterPro" id="IPR058637">
    <property type="entry name" value="YknX-like_C"/>
</dbReference>
<name>A0ABX0TU47_9SPHN</name>
<feature type="domain" description="Multidrug resistance protein MdtA-like alpha-helical hairpin" evidence="8">
    <location>
        <begin position="134"/>
        <end position="203"/>
    </location>
</feature>
<evidence type="ECO:0000256" key="4">
    <source>
        <dbReference type="ARBA" id="ARBA00022519"/>
    </source>
</evidence>
<dbReference type="Pfam" id="PF25876">
    <property type="entry name" value="HH_MFP_RND"/>
    <property type="match status" value="1"/>
</dbReference>
<evidence type="ECO:0000259" key="10">
    <source>
        <dbReference type="Pfam" id="PF25944"/>
    </source>
</evidence>
<feature type="region of interest" description="Disordered" evidence="6">
    <location>
        <begin position="41"/>
        <end position="62"/>
    </location>
</feature>
<comment type="similarity">
    <text evidence="2">Belongs to the membrane fusion protein (MFP) (TC 8.A.1) family.</text>
</comment>
<feature type="transmembrane region" description="Helical" evidence="7">
    <location>
        <begin position="19"/>
        <end position="36"/>
    </location>
</feature>
<feature type="domain" description="Multidrug resistance protein MdtA-like barrel-sandwich hybrid" evidence="9">
    <location>
        <begin position="94"/>
        <end position="236"/>
    </location>
</feature>
<evidence type="ECO:0000313" key="13">
    <source>
        <dbReference type="Proteomes" id="UP000727456"/>
    </source>
</evidence>
<dbReference type="InterPro" id="IPR058626">
    <property type="entry name" value="MdtA-like_b-barrel"/>
</dbReference>
<dbReference type="Gene3D" id="2.40.420.20">
    <property type="match status" value="1"/>
</dbReference>
<organism evidence="12 13">
    <name type="scientific">Sphingomonas vulcanisoli</name>
    <dbReference type="NCBI Taxonomy" id="1658060"/>
    <lineage>
        <taxon>Bacteria</taxon>
        <taxon>Pseudomonadati</taxon>
        <taxon>Pseudomonadota</taxon>
        <taxon>Alphaproteobacteria</taxon>
        <taxon>Sphingomonadales</taxon>
        <taxon>Sphingomonadaceae</taxon>
        <taxon>Sphingomonas</taxon>
    </lineage>
</organism>
<dbReference type="SUPFAM" id="SSF111369">
    <property type="entry name" value="HlyD-like secretion proteins"/>
    <property type="match status" value="1"/>
</dbReference>
<dbReference type="Pfam" id="PF25989">
    <property type="entry name" value="YknX_C"/>
    <property type="match status" value="1"/>
</dbReference>
<dbReference type="InterPro" id="IPR006143">
    <property type="entry name" value="RND_pump_MFP"/>
</dbReference>
<evidence type="ECO:0000256" key="6">
    <source>
        <dbReference type="SAM" id="MobiDB-lite"/>
    </source>
</evidence>
<dbReference type="Pfam" id="PF25917">
    <property type="entry name" value="BSH_RND"/>
    <property type="match status" value="1"/>
</dbReference>
<dbReference type="EMBL" id="JAAOZC010000002">
    <property type="protein sequence ID" value="NIJ07684.1"/>
    <property type="molecule type" value="Genomic_DNA"/>
</dbReference>
<reference evidence="12 13" key="1">
    <citation type="submission" date="2020-03" db="EMBL/GenBank/DDBJ databases">
        <title>Genomic Encyclopedia of Type Strains, Phase III (KMG-III): the genomes of soil and plant-associated and newly described type strains.</title>
        <authorList>
            <person name="Whitman W."/>
        </authorList>
    </citation>
    <scope>NUCLEOTIDE SEQUENCE [LARGE SCALE GENOMIC DNA]</scope>
    <source>
        <strain evidence="12 13">CECT 8804</strain>
    </source>
</reference>
<dbReference type="RefSeq" id="WP_167072525.1">
    <property type="nucleotide sequence ID" value="NZ_JAAOZC010000002.1"/>
</dbReference>
<keyword evidence="7" id="KW-0812">Transmembrane</keyword>
<evidence type="ECO:0000259" key="11">
    <source>
        <dbReference type="Pfam" id="PF25989"/>
    </source>
</evidence>
<evidence type="ECO:0000256" key="7">
    <source>
        <dbReference type="SAM" id="Phobius"/>
    </source>
</evidence>
<keyword evidence="5 7" id="KW-0472">Membrane</keyword>
<feature type="domain" description="Multidrug resistance protein MdtA-like beta-barrel" evidence="10">
    <location>
        <begin position="240"/>
        <end position="323"/>
    </location>
</feature>
<proteinExistence type="inferred from homology"/>
<dbReference type="Gene3D" id="1.10.287.470">
    <property type="entry name" value="Helix hairpin bin"/>
    <property type="match status" value="1"/>
</dbReference>
<dbReference type="InterPro" id="IPR058625">
    <property type="entry name" value="MdtA-like_BSH"/>
</dbReference>
<keyword evidence="13" id="KW-1185">Reference proteome</keyword>
<gene>
    <name evidence="12" type="ORF">FHS31_001280</name>
</gene>
<evidence type="ECO:0000259" key="8">
    <source>
        <dbReference type="Pfam" id="PF25876"/>
    </source>
</evidence>
<dbReference type="Gene3D" id="2.40.50.100">
    <property type="match status" value="1"/>
</dbReference>
<feature type="compositionally biased region" description="Low complexity" evidence="6">
    <location>
        <begin position="435"/>
        <end position="445"/>
    </location>
</feature>
<evidence type="ECO:0000256" key="5">
    <source>
        <dbReference type="ARBA" id="ARBA00023136"/>
    </source>
</evidence>
<comment type="caution">
    <text evidence="12">The sequence shown here is derived from an EMBL/GenBank/DDBJ whole genome shotgun (WGS) entry which is preliminary data.</text>
</comment>
<dbReference type="Proteomes" id="UP000727456">
    <property type="component" value="Unassembled WGS sequence"/>
</dbReference>
<dbReference type="NCBIfam" id="NF008589">
    <property type="entry name" value="PRK11556.1"/>
    <property type="match status" value="1"/>
</dbReference>
<keyword evidence="7" id="KW-1133">Transmembrane helix</keyword>
<evidence type="ECO:0000256" key="1">
    <source>
        <dbReference type="ARBA" id="ARBA00004236"/>
    </source>
</evidence>
<dbReference type="PANTHER" id="PTHR30469:SF12">
    <property type="entry name" value="MULTIDRUG RESISTANCE PROTEIN MDTA"/>
    <property type="match status" value="1"/>
</dbReference>
<comment type="subcellular location">
    <subcellularLocation>
        <location evidence="1">Cell membrane</location>
    </subcellularLocation>
</comment>
<evidence type="ECO:0000259" key="9">
    <source>
        <dbReference type="Pfam" id="PF25917"/>
    </source>
</evidence>
<keyword evidence="4" id="KW-0997">Cell inner membrane</keyword>
<dbReference type="Gene3D" id="2.40.30.170">
    <property type="match status" value="1"/>
</dbReference>
<evidence type="ECO:0000313" key="12">
    <source>
        <dbReference type="EMBL" id="NIJ07684.1"/>
    </source>
</evidence>
<dbReference type="NCBIfam" id="TIGR01730">
    <property type="entry name" value="RND_mfp"/>
    <property type="match status" value="1"/>
</dbReference>
<feature type="domain" description="YknX-like C-terminal permuted SH3-like" evidence="11">
    <location>
        <begin position="329"/>
        <end position="395"/>
    </location>
</feature>
<feature type="region of interest" description="Disordered" evidence="6">
    <location>
        <begin position="419"/>
        <end position="463"/>
    </location>
</feature>
<sequence length="463" mass="47804">MDVYSEEPIERSPHARRNAVIVVIVLVLVALLAWGLTRGGGETQGQGQGAAGGGRRGGAGGGNRGAATVGIAKVAALDMPETVSAIGTVTPVVTATVHSQVSGNIFAINFTEGQMVRKGQQLALIDPRPYKLALAQAEANLARDQAQLNLARVTLGRYQTLLKQDSIARQDVDTQAATAKQLEGTIGSDKAAVGTARLNLQYTSIPAPVSGRVGLRQVDIGNYVTPGDATGIVIITQTTPIDVVYSLPQSDLQRLLAKRAAGDPLSTTAKDQAGTATLAQGNFLTFDNQIDATTGTVKAKSRFPNPDSKLFPNQFVNVVLLADTLKNAATVPVTAVRHGVQGDFVFVVQPDHTVKLQTVKTGPGNGTVVAILSGLALGQTVVTEGADNLDDGSKVVLPGDCPPQFGGKKTGFFAGLFGGGEKKGGQRGGQTCQKTGGDATAPAGADGSGQHKHRRQQQGGQGQ</sequence>
<keyword evidence="3" id="KW-1003">Cell membrane</keyword>
<dbReference type="PANTHER" id="PTHR30469">
    <property type="entry name" value="MULTIDRUG RESISTANCE PROTEIN MDTA"/>
    <property type="match status" value="1"/>
</dbReference>
<evidence type="ECO:0000256" key="2">
    <source>
        <dbReference type="ARBA" id="ARBA00009477"/>
    </source>
</evidence>
<evidence type="ECO:0000256" key="3">
    <source>
        <dbReference type="ARBA" id="ARBA00022475"/>
    </source>
</evidence>
<dbReference type="Pfam" id="PF25944">
    <property type="entry name" value="Beta-barrel_RND"/>
    <property type="match status" value="1"/>
</dbReference>
<accession>A0ABX0TU47</accession>
<dbReference type="InterPro" id="IPR058624">
    <property type="entry name" value="MdtA-like_HH"/>
</dbReference>